<name>A0A645D7I6_9ZZZZ</name>
<gene>
    <name evidence="1" type="ORF">SDC9_131655</name>
</gene>
<proteinExistence type="predicted"/>
<sequence length="99" mass="11440">MEIWIGESPYQIVKEQEADQLMSDLVKDGNDDYNKDDLSDIFLGDYYADTVIFDGKTYTFDYESINNPTYTNTAKKDIEALIEEINIKIGPCCEIQDDY</sequence>
<dbReference type="EMBL" id="VSSQ01033091">
    <property type="protein sequence ID" value="MPM84582.1"/>
    <property type="molecule type" value="Genomic_DNA"/>
</dbReference>
<reference evidence="1" key="1">
    <citation type="submission" date="2019-08" db="EMBL/GenBank/DDBJ databases">
        <authorList>
            <person name="Kucharzyk K."/>
            <person name="Murdoch R.W."/>
            <person name="Higgins S."/>
            <person name="Loffler F."/>
        </authorList>
    </citation>
    <scope>NUCLEOTIDE SEQUENCE</scope>
</reference>
<organism evidence="1">
    <name type="scientific">bioreactor metagenome</name>
    <dbReference type="NCBI Taxonomy" id="1076179"/>
    <lineage>
        <taxon>unclassified sequences</taxon>
        <taxon>metagenomes</taxon>
        <taxon>ecological metagenomes</taxon>
    </lineage>
</organism>
<evidence type="ECO:0000313" key="1">
    <source>
        <dbReference type="EMBL" id="MPM84582.1"/>
    </source>
</evidence>
<protein>
    <submittedName>
        <fullName evidence="1">Uncharacterized protein</fullName>
    </submittedName>
</protein>
<dbReference type="AlphaFoldDB" id="A0A645D7I6"/>
<accession>A0A645D7I6</accession>
<comment type="caution">
    <text evidence="1">The sequence shown here is derived from an EMBL/GenBank/DDBJ whole genome shotgun (WGS) entry which is preliminary data.</text>
</comment>